<evidence type="ECO:0000313" key="4">
    <source>
        <dbReference type="EMBL" id="CAL5011306.1"/>
    </source>
</evidence>
<dbReference type="InterPro" id="IPR001810">
    <property type="entry name" value="F-box_dom"/>
</dbReference>
<feature type="region of interest" description="Disordered" evidence="2">
    <location>
        <begin position="1"/>
        <end position="57"/>
    </location>
</feature>
<accession>A0ABC9C202</accession>
<dbReference type="Gene3D" id="1.20.1280.50">
    <property type="match status" value="1"/>
</dbReference>
<name>A0ABC9C202_9POAL</name>
<dbReference type="InterPro" id="IPR036047">
    <property type="entry name" value="F-box-like_dom_sf"/>
</dbReference>
<protein>
    <recommendedName>
        <fullName evidence="3">F-box domain-containing protein</fullName>
    </recommendedName>
</protein>
<feature type="compositionally biased region" description="Polar residues" evidence="2">
    <location>
        <begin position="43"/>
        <end position="57"/>
    </location>
</feature>
<dbReference type="SUPFAM" id="SSF81383">
    <property type="entry name" value="F-box domain"/>
    <property type="match status" value="1"/>
</dbReference>
<keyword evidence="1" id="KW-0880">Kelch repeat</keyword>
<proteinExistence type="predicted"/>
<dbReference type="FunFam" id="2.120.10.80:FF:000132">
    <property type="entry name" value="F-box/kelch-repeat protein"/>
    <property type="match status" value="1"/>
</dbReference>
<dbReference type="Gene3D" id="2.120.10.80">
    <property type="entry name" value="Kelch-type beta propeller"/>
    <property type="match status" value="2"/>
</dbReference>
<dbReference type="AlphaFoldDB" id="A0ABC9C202"/>
<dbReference type="EMBL" id="OZ075138">
    <property type="protein sequence ID" value="CAL5011306.1"/>
    <property type="molecule type" value="Genomic_DNA"/>
</dbReference>
<sequence length="576" mass="62876">MTTHHKQKPATLPLLHFPPSGLPACSSSPRPRCPRIIHGAQDHSPQVAHQTHPSSLTSDFISSTEEIDNHGVLEESNQAKNHGAVTGEGAKRPKKWRQPWPATGCDGGQEAAGGGVDRMEEEEEVGASSSSPPIAQLGYDQLLSVLRLLPPEAVLSFAATCRAFRAWSSSDALWEALCRRDWGPRAAAALAERRRERGGAPPPWRRVYAEVARLGALTARRVPVRGASPRPRASHSLNLVAGWLVLFGGGCEGGHHLDDTWVAYAGIGAENRLPAVLNWQQLASGTPSGRFSHSCTLVGDTLVMFGGITDRGQRLNDTWIGQVISEEPQRMRISWRLLEVGPLAPPPRGAHAACCVDDKFIVIHGGVGLYGSRLGDTWLLDLSNGLQSGSWHQIGNAWPLPPPRSGHSLTWIGGTHMVLFGGRGSEFEVLNDVWLFDISDHYPKWKELKYNLSSALGEMPFPRVGHSAILALGGKVLVYGGEDSQRRRKDDFWILDTLALLQYESGSKKVTKRMWKKLTIDGQCPNYRSFHGACVDTSGCCVYIFGGMVDGLVHPAEAMGLRFDGQLYQVELVLHL</sequence>
<dbReference type="PANTHER" id="PTHR46175">
    <property type="entry name" value="BACTERIOOPSIN TRANSCRIPTIONAL ACTIVATOR"/>
    <property type="match status" value="1"/>
</dbReference>
<reference evidence="4 5" key="2">
    <citation type="submission" date="2024-10" db="EMBL/GenBank/DDBJ databases">
        <authorList>
            <person name="Ryan C."/>
        </authorList>
    </citation>
    <scope>NUCLEOTIDE SEQUENCE [LARGE SCALE GENOMIC DNA]</scope>
</reference>
<dbReference type="FunFam" id="2.120.10.80:FF:000105">
    <property type="entry name" value="F-box/kelch-repeat protein At1g51550"/>
    <property type="match status" value="1"/>
</dbReference>
<evidence type="ECO:0000256" key="2">
    <source>
        <dbReference type="SAM" id="MobiDB-lite"/>
    </source>
</evidence>
<dbReference type="FunFam" id="1.20.1280.50:FF:000072">
    <property type="entry name" value="Os08g0230300 protein"/>
    <property type="match status" value="1"/>
</dbReference>
<dbReference type="PANTHER" id="PTHR46175:SF4">
    <property type="entry name" value="BACTERIOOPSIN TRANSCRIPTIONAL ACTIVATOR"/>
    <property type="match status" value="1"/>
</dbReference>
<dbReference type="Proteomes" id="UP001497457">
    <property type="component" value="Chromosome 28b"/>
</dbReference>
<feature type="compositionally biased region" description="Gly residues" evidence="2">
    <location>
        <begin position="105"/>
        <end position="116"/>
    </location>
</feature>
<dbReference type="Pfam" id="PF12937">
    <property type="entry name" value="F-box-like"/>
    <property type="match status" value="1"/>
</dbReference>
<evidence type="ECO:0000259" key="3">
    <source>
        <dbReference type="Pfam" id="PF12937"/>
    </source>
</evidence>
<organism evidence="4 5">
    <name type="scientific">Urochloa decumbens</name>
    <dbReference type="NCBI Taxonomy" id="240449"/>
    <lineage>
        <taxon>Eukaryota</taxon>
        <taxon>Viridiplantae</taxon>
        <taxon>Streptophyta</taxon>
        <taxon>Embryophyta</taxon>
        <taxon>Tracheophyta</taxon>
        <taxon>Spermatophyta</taxon>
        <taxon>Magnoliopsida</taxon>
        <taxon>Liliopsida</taxon>
        <taxon>Poales</taxon>
        <taxon>Poaceae</taxon>
        <taxon>PACMAD clade</taxon>
        <taxon>Panicoideae</taxon>
        <taxon>Panicodae</taxon>
        <taxon>Paniceae</taxon>
        <taxon>Melinidinae</taxon>
        <taxon>Urochloa</taxon>
    </lineage>
</organism>
<gene>
    <name evidence="4" type="ORF">URODEC1_LOCUS70392</name>
</gene>
<evidence type="ECO:0000313" key="5">
    <source>
        <dbReference type="Proteomes" id="UP001497457"/>
    </source>
</evidence>
<dbReference type="InterPro" id="IPR015915">
    <property type="entry name" value="Kelch-typ_b-propeller"/>
</dbReference>
<dbReference type="SUPFAM" id="SSF117281">
    <property type="entry name" value="Kelch motif"/>
    <property type="match status" value="1"/>
</dbReference>
<feature type="region of interest" description="Disordered" evidence="2">
    <location>
        <begin position="77"/>
        <end position="133"/>
    </location>
</feature>
<feature type="domain" description="F-box" evidence="3">
    <location>
        <begin position="142"/>
        <end position="180"/>
    </location>
</feature>
<reference evidence="5" key="1">
    <citation type="submission" date="2024-06" db="EMBL/GenBank/DDBJ databases">
        <authorList>
            <person name="Ryan C."/>
        </authorList>
    </citation>
    <scope>NUCLEOTIDE SEQUENCE [LARGE SCALE GENOMIC DNA]</scope>
</reference>
<dbReference type="Pfam" id="PF24681">
    <property type="entry name" value="Kelch_KLHDC2_KLHL20_DRC7"/>
    <property type="match status" value="1"/>
</dbReference>
<evidence type="ECO:0000256" key="1">
    <source>
        <dbReference type="ARBA" id="ARBA00022441"/>
    </source>
</evidence>
<keyword evidence="5" id="KW-1185">Reference proteome</keyword>